<dbReference type="OrthoDB" id="407355at2759"/>
<keyword evidence="6" id="KW-1185">Reference proteome</keyword>
<feature type="domain" description="NodB homology" evidence="4">
    <location>
        <begin position="690"/>
        <end position="825"/>
    </location>
</feature>
<dbReference type="GO" id="GO:0005975">
    <property type="term" value="P:carbohydrate metabolic process"/>
    <property type="evidence" value="ECO:0007669"/>
    <property type="project" value="InterPro"/>
</dbReference>
<dbReference type="InterPro" id="IPR011330">
    <property type="entry name" value="Glyco_hydro/deAcase_b/a-brl"/>
</dbReference>
<feature type="domain" description="NodB homology" evidence="4">
    <location>
        <begin position="153"/>
        <end position="351"/>
    </location>
</feature>
<dbReference type="Pfam" id="PF01522">
    <property type="entry name" value="Polysacc_deac_1"/>
    <property type="match status" value="3"/>
</dbReference>
<name>A0A507CIP8_9FUNG</name>
<dbReference type="RefSeq" id="XP_031027821.1">
    <property type="nucleotide sequence ID" value="XM_031166034.1"/>
</dbReference>
<reference evidence="5 6" key="1">
    <citation type="journal article" date="2019" name="Sci. Rep.">
        <title>Comparative genomics of chytrid fungi reveal insights into the obligate biotrophic and pathogenic lifestyle of Synchytrium endobioticum.</title>
        <authorList>
            <person name="van de Vossenberg B.T.L.H."/>
            <person name="Warris S."/>
            <person name="Nguyen H.D.T."/>
            <person name="van Gent-Pelzer M.P.E."/>
            <person name="Joly D.L."/>
            <person name="van de Geest H.C."/>
            <person name="Bonants P.J.M."/>
            <person name="Smith D.S."/>
            <person name="Levesque C.A."/>
            <person name="van der Lee T.A.J."/>
        </authorList>
    </citation>
    <scope>NUCLEOTIDE SEQUENCE [LARGE SCALE GENOMIC DNA]</scope>
    <source>
        <strain evidence="5 6">JEL517</strain>
    </source>
</reference>
<evidence type="ECO:0000256" key="2">
    <source>
        <dbReference type="ARBA" id="ARBA00022801"/>
    </source>
</evidence>
<organism evidence="5 6">
    <name type="scientific">Synchytrium microbalum</name>
    <dbReference type="NCBI Taxonomy" id="1806994"/>
    <lineage>
        <taxon>Eukaryota</taxon>
        <taxon>Fungi</taxon>
        <taxon>Fungi incertae sedis</taxon>
        <taxon>Chytridiomycota</taxon>
        <taxon>Chytridiomycota incertae sedis</taxon>
        <taxon>Chytridiomycetes</taxon>
        <taxon>Synchytriales</taxon>
        <taxon>Synchytriaceae</taxon>
        <taxon>Synchytrium</taxon>
    </lineage>
</organism>
<comment type="caution">
    <text evidence="5">The sequence shown here is derived from an EMBL/GenBank/DDBJ whole genome shotgun (WGS) entry which is preliminary data.</text>
</comment>
<accession>A0A507CIP8</accession>
<evidence type="ECO:0000259" key="4">
    <source>
        <dbReference type="PROSITE" id="PS51677"/>
    </source>
</evidence>
<dbReference type="GeneID" id="42001331"/>
<dbReference type="SUPFAM" id="SSF88713">
    <property type="entry name" value="Glycoside hydrolase/deacetylase"/>
    <property type="match status" value="3"/>
</dbReference>
<sequence length="1412" mass="149449">MAKKTASWSYILSSVAVLGAGVLLATTSTSLSKERVGRAVLRRQTVAPPPIIPIQPAAYPSADESLMITGAFLTDPIVTSALAYVQSIVPTAMLNIPPAAYVSGSKVNYTANPIATCYWPVGLCTRTTVGDWGAPDIVYCPQDYQWGLTFDLPVLRIQYDDAPSEKKVNGSHYNDTIALMDQLDSMNIKATFFVTGSQSIYFPTSVAAIATRQHHVAHHTWSHHPLTSLTNEQVVAEMMYTAATIFKNTGLSVRYFRPAYGDIDDRVRAIANALGFRVVLWDDNYDSVDAVSSSAVNYGKVQTKIASWFNTAKGFISLQHTINPFTSGTSIAALKTIQSLGGIKNRMMPVPQCLGDIQWYKNAQVTTIFNSCTMPGGYCDNVPSPTVSSVASSTTTTVINTSPSQASSVAPSADPSSSAMSQAAVTSSVVPSAIPSASSTQASSVVPSSDPSTTTSSALSQSTVISPISTVTTTTTIYVISPAVTQSVVPAAPASPSSTPQTQIGETTSALSTSGSLSVALGRVAAFFVVPLLVVGALGTAGASNRSQGLPDSPQWNFYADFAPAEETTLKSQRSQSIACKQRGRSVLKRQVAPPPAIPLQPVAYPSADENLMISGAFLTDPIVTSSLAYVQSVVPAATLNITPATYVSGSKATYHADPVATCYWPSNLCTRTTTGDWGAPDIVYCPKNYQWGLTYDDAPSEKKVNGSHYNDTIALMDQLDSMKIKATFFVTGSQSVYYPDSLAAIATRQHHVAHHTWSHHPMTSLTNEQASDLLKVVAEMMYTAAIIHKNTGLSVRYFRPSYGDIDDRVRAIVNALGFRIVLWDNKYDSTDADVGATAANFGKCLGDVQWYKNTQVTTIFNSCTVPGGDCDDEPSATISSVHSTKSPSKSATAALPTASPHVVSILSSGAVLVGTVLFATSLESTSERFGRSVIERRQLSAPPAIPLQPTAYPSADETLFISGTYLNDPIVTSALAYVNSVVPASLLNLAPSTYIQYSDVTYHADPTTSCYWPNNLCTRTTDGPWGAADIIYCPQNYQWGLTYDDAPSDNIVKTVHTNDTVAIMDQLDAMNIKATFFVTGSQSTYYPASLVAIANRNHHVAHHTWSHHPLTSLTNAQIVAEMMYTAAIIHKNTGLSVRYFRPPYGDMDDRVRAIVNALGFRIVIWDGKYDATDADVTANAANYGVVENIISSWFNTAPGFISLQHTISTFTSGTSIAALKKIQSLGGIKNQMMPVPQCLGDTQWYKNAQVTTVWNSCTIPGGCGAVVASPAASPVQASPVVPSPVQASPVVPSPVQPSPIVPSPVASTAQSPTAQLSSVVGPTSISSVTNTTPSSSQTIMPSVMASVAPSVAASSAPSNSAVVSSGAATASDTPQIGGNALSTSGSVGKTFGRVETVLMVPLLVIAGSLVC</sequence>
<keyword evidence="1" id="KW-0479">Metal-binding</keyword>
<feature type="domain" description="NodB homology" evidence="4">
    <location>
        <begin position="1038"/>
        <end position="1237"/>
    </location>
</feature>
<dbReference type="Proteomes" id="UP000319731">
    <property type="component" value="Unassembled WGS sequence"/>
</dbReference>
<dbReference type="PANTHER" id="PTHR10587">
    <property type="entry name" value="GLYCOSYL TRANSFERASE-RELATED"/>
    <property type="match status" value="1"/>
</dbReference>
<evidence type="ECO:0000313" key="6">
    <source>
        <dbReference type="Proteomes" id="UP000319731"/>
    </source>
</evidence>
<feature type="region of interest" description="Disordered" evidence="3">
    <location>
        <begin position="440"/>
        <end position="460"/>
    </location>
</feature>
<dbReference type="STRING" id="1806994.A0A507CIP8"/>
<proteinExistence type="predicted"/>
<evidence type="ECO:0000256" key="1">
    <source>
        <dbReference type="ARBA" id="ARBA00022723"/>
    </source>
</evidence>
<dbReference type="GO" id="GO:0046872">
    <property type="term" value="F:metal ion binding"/>
    <property type="evidence" value="ECO:0007669"/>
    <property type="project" value="UniProtKB-KW"/>
</dbReference>
<dbReference type="PROSITE" id="PS51677">
    <property type="entry name" value="NODB"/>
    <property type="match status" value="3"/>
</dbReference>
<dbReference type="PANTHER" id="PTHR10587:SF133">
    <property type="entry name" value="CHITIN DEACETYLASE 1-RELATED"/>
    <property type="match status" value="1"/>
</dbReference>
<dbReference type="GO" id="GO:0016020">
    <property type="term" value="C:membrane"/>
    <property type="evidence" value="ECO:0007669"/>
    <property type="project" value="TreeGrafter"/>
</dbReference>
<dbReference type="GO" id="GO:0009272">
    <property type="term" value="P:fungal-type cell wall biogenesis"/>
    <property type="evidence" value="ECO:0007669"/>
    <property type="project" value="UniProtKB-ARBA"/>
</dbReference>
<dbReference type="InterPro" id="IPR002509">
    <property type="entry name" value="NODB_dom"/>
</dbReference>
<protein>
    <recommendedName>
        <fullName evidence="4">NodB homology domain-containing protein</fullName>
    </recommendedName>
</protein>
<keyword evidence="2" id="KW-0378">Hydrolase</keyword>
<dbReference type="GO" id="GO:0004099">
    <property type="term" value="F:chitin deacetylase activity"/>
    <property type="evidence" value="ECO:0007669"/>
    <property type="project" value="UniProtKB-ARBA"/>
</dbReference>
<dbReference type="InterPro" id="IPR050248">
    <property type="entry name" value="Polysacc_deacetylase_ArnD"/>
</dbReference>
<gene>
    <name evidence="5" type="ORF">SmJEL517_g00104</name>
</gene>
<evidence type="ECO:0000256" key="3">
    <source>
        <dbReference type="SAM" id="MobiDB-lite"/>
    </source>
</evidence>
<dbReference type="EMBL" id="QEAO01000001">
    <property type="protein sequence ID" value="TPX38106.1"/>
    <property type="molecule type" value="Genomic_DNA"/>
</dbReference>
<evidence type="ECO:0000313" key="5">
    <source>
        <dbReference type="EMBL" id="TPX38106.1"/>
    </source>
</evidence>
<dbReference type="Gene3D" id="3.20.20.370">
    <property type="entry name" value="Glycoside hydrolase/deacetylase"/>
    <property type="match status" value="3"/>
</dbReference>